<protein>
    <submittedName>
        <fullName evidence="1">F-box protein</fullName>
    </submittedName>
</protein>
<dbReference type="EMBL" id="JABFOF010000001">
    <property type="protein sequence ID" value="KAG2409281.1"/>
    <property type="molecule type" value="Genomic_DNA"/>
</dbReference>
<proteinExistence type="predicted"/>
<dbReference type="AlphaFoldDB" id="A0A8T0LCP0"/>
<dbReference type="Proteomes" id="UP000743370">
    <property type="component" value="Unassembled WGS sequence"/>
</dbReference>
<sequence length="111" mass="12449">MAKTTMNSHTSALYCLTVISFNGSGGTKNDKDLRVGVACAHTRVFLVTNTTTSSLEQEFVAHYRAQLNRFPRSQRYWEKLGFRLREIGVTTVQIVHHTIRNIPPLASSPSI</sequence>
<organism evidence="1 2">
    <name type="scientific">Phaseolus angularis</name>
    <name type="common">Azuki bean</name>
    <name type="synonym">Vigna angularis</name>
    <dbReference type="NCBI Taxonomy" id="3914"/>
    <lineage>
        <taxon>Eukaryota</taxon>
        <taxon>Viridiplantae</taxon>
        <taxon>Streptophyta</taxon>
        <taxon>Embryophyta</taxon>
        <taxon>Tracheophyta</taxon>
        <taxon>Spermatophyta</taxon>
        <taxon>Magnoliopsida</taxon>
        <taxon>eudicotyledons</taxon>
        <taxon>Gunneridae</taxon>
        <taxon>Pentapetalae</taxon>
        <taxon>rosids</taxon>
        <taxon>fabids</taxon>
        <taxon>Fabales</taxon>
        <taxon>Fabaceae</taxon>
        <taxon>Papilionoideae</taxon>
        <taxon>50 kb inversion clade</taxon>
        <taxon>NPAAA clade</taxon>
        <taxon>indigoferoid/millettioid clade</taxon>
        <taxon>Phaseoleae</taxon>
        <taxon>Vigna</taxon>
    </lineage>
</organism>
<gene>
    <name evidence="1" type="ORF">HKW66_Vig0041030</name>
</gene>
<evidence type="ECO:0000313" key="1">
    <source>
        <dbReference type="EMBL" id="KAG2409281.1"/>
    </source>
</evidence>
<reference evidence="1 2" key="1">
    <citation type="submission" date="2020-05" db="EMBL/GenBank/DDBJ databases">
        <title>Vigna angularis (adzuki bean) Var. LongXiaoDou No. 4 denovo assembly.</title>
        <authorList>
            <person name="Xiang H."/>
        </authorList>
    </citation>
    <scope>NUCLEOTIDE SEQUENCE [LARGE SCALE GENOMIC DNA]</scope>
    <source>
        <tissue evidence="1">Leaf</tissue>
    </source>
</reference>
<name>A0A8T0LCP0_PHAAN</name>
<comment type="caution">
    <text evidence="1">The sequence shown here is derived from an EMBL/GenBank/DDBJ whole genome shotgun (WGS) entry which is preliminary data.</text>
</comment>
<evidence type="ECO:0000313" key="2">
    <source>
        <dbReference type="Proteomes" id="UP000743370"/>
    </source>
</evidence>
<accession>A0A8T0LCP0</accession>